<evidence type="ECO:0000256" key="5">
    <source>
        <dbReference type="ARBA" id="ARBA00022679"/>
    </source>
</evidence>
<dbReference type="PRINTS" id="PR00344">
    <property type="entry name" value="BCTRLSENSOR"/>
</dbReference>
<feature type="domain" description="HAMP" evidence="13">
    <location>
        <begin position="118"/>
        <end position="171"/>
    </location>
</feature>
<evidence type="ECO:0000256" key="6">
    <source>
        <dbReference type="ARBA" id="ARBA00022692"/>
    </source>
</evidence>
<dbReference type="GO" id="GO:0000155">
    <property type="term" value="F:phosphorelay sensor kinase activity"/>
    <property type="evidence" value="ECO:0007669"/>
    <property type="project" value="InterPro"/>
</dbReference>
<evidence type="ECO:0000313" key="14">
    <source>
        <dbReference type="EMBL" id="RDI45338.1"/>
    </source>
</evidence>
<dbReference type="EMBL" id="QQAZ01000013">
    <property type="protein sequence ID" value="RDI45338.1"/>
    <property type="molecule type" value="Genomic_DNA"/>
</dbReference>
<keyword evidence="6 11" id="KW-0812">Transmembrane</keyword>
<dbReference type="PROSITE" id="PS50885">
    <property type="entry name" value="HAMP"/>
    <property type="match status" value="1"/>
</dbReference>
<dbReference type="InterPro" id="IPR050428">
    <property type="entry name" value="TCS_sensor_his_kinase"/>
</dbReference>
<evidence type="ECO:0000256" key="7">
    <source>
        <dbReference type="ARBA" id="ARBA00022777"/>
    </source>
</evidence>
<dbReference type="STRING" id="1210089.GCA_001613165_03132"/>
<dbReference type="CDD" id="cd00075">
    <property type="entry name" value="HATPase"/>
    <property type="match status" value="1"/>
</dbReference>
<dbReference type="SMART" id="SM00388">
    <property type="entry name" value="HisKA"/>
    <property type="match status" value="1"/>
</dbReference>
<dbReference type="InterPro" id="IPR003594">
    <property type="entry name" value="HATPase_dom"/>
</dbReference>
<keyword evidence="5" id="KW-0808">Transferase</keyword>
<comment type="catalytic activity">
    <reaction evidence="1">
        <text>ATP + protein L-histidine = ADP + protein N-phospho-L-histidine.</text>
        <dbReference type="EC" id="2.7.13.3"/>
    </reaction>
</comment>
<keyword evidence="7" id="KW-0418">Kinase</keyword>
<dbReference type="PROSITE" id="PS50109">
    <property type="entry name" value="HIS_KIN"/>
    <property type="match status" value="1"/>
</dbReference>
<evidence type="ECO:0000256" key="11">
    <source>
        <dbReference type="SAM" id="Phobius"/>
    </source>
</evidence>
<dbReference type="InterPro" id="IPR036890">
    <property type="entry name" value="HATPase_C_sf"/>
</dbReference>
<organism evidence="14 15">
    <name type="scientific">Nocardia mexicana</name>
    <dbReference type="NCBI Taxonomy" id="279262"/>
    <lineage>
        <taxon>Bacteria</taxon>
        <taxon>Bacillati</taxon>
        <taxon>Actinomycetota</taxon>
        <taxon>Actinomycetes</taxon>
        <taxon>Mycobacteriales</taxon>
        <taxon>Nocardiaceae</taxon>
        <taxon>Nocardia</taxon>
    </lineage>
</organism>
<evidence type="ECO:0000256" key="10">
    <source>
        <dbReference type="ARBA" id="ARBA00023136"/>
    </source>
</evidence>
<reference evidence="14 15" key="1">
    <citation type="submission" date="2018-07" db="EMBL/GenBank/DDBJ databases">
        <title>Genomic Encyclopedia of Type Strains, Phase IV (KMG-IV): sequencing the most valuable type-strain genomes for metagenomic binning, comparative biology and taxonomic classification.</title>
        <authorList>
            <person name="Goeker M."/>
        </authorList>
    </citation>
    <scope>NUCLEOTIDE SEQUENCE [LARGE SCALE GENOMIC DNA]</scope>
    <source>
        <strain evidence="14 15">DSM 44952</strain>
    </source>
</reference>
<dbReference type="SMART" id="SM00387">
    <property type="entry name" value="HATPase_c"/>
    <property type="match status" value="1"/>
</dbReference>
<proteinExistence type="predicted"/>
<dbReference type="Proteomes" id="UP000255355">
    <property type="component" value="Unassembled WGS sequence"/>
</dbReference>
<comment type="subcellular location">
    <subcellularLocation>
        <location evidence="2">Cell membrane</location>
    </subcellularLocation>
</comment>
<name>A0A370GNN1_9NOCA</name>
<evidence type="ECO:0000259" key="12">
    <source>
        <dbReference type="PROSITE" id="PS50109"/>
    </source>
</evidence>
<comment type="caution">
    <text evidence="14">The sequence shown here is derived from an EMBL/GenBank/DDBJ whole genome shotgun (WGS) entry which is preliminary data.</text>
</comment>
<feature type="domain" description="Histidine kinase" evidence="12">
    <location>
        <begin position="186"/>
        <end position="404"/>
    </location>
</feature>
<evidence type="ECO:0000256" key="3">
    <source>
        <dbReference type="ARBA" id="ARBA00012438"/>
    </source>
</evidence>
<dbReference type="AlphaFoldDB" id="A0A370GNN1"/>
<dbReference type="Pfam" id="PF00512">
    <property type="entry name" value="HisKA"/>
    <property type="match status" value="1"/>
</dbReference>
<dbReference type="InterPro" id="IPR003660">
    <property type="entry name" value="HAMP_dom"/>
</dbReference>
<gene>
    <name evidence="14" type="ORF">DFR68_113109</name>
</gene>
<dbReference type="Gene3D" id="1.10.287.130">
    <property type="match status" value="1"/>
</dbReference>
<dbReference type="InterPro" id="IPR005467">
    <property type="entry name" value="His_kinase_dom"/>
</dbReference>
<dbReference type="PANTHER" id="PTHR45436:SF5">
    <property type="entry name" value="SENSOR HISTIDINE KINASE TRCS"/>
    <property type="match status" value="1"/>
</dbReference>
<keyword evidence="10 11" id="KW-0472">Membrane</keyword>
<evidence type="ECO:0000256" key="8">
    <source>
        <dbReference type="ARBA" id="ARBA00022989"/>
    </source>
</evidence>
<dbReference type="CDD" id="cd00082">
    <property type="entry name" value="HisKA"/>
    <property type="match status" value="1"/>
</dbReference>
<dbReference type="Gene3D" id="3.30.565.10">
    <property type="entry name" value="Histidine kinase-like ATPase, C-terminal domain"/>
    <property type="match status" value="1"/>
</dbReference>
<dbReference type="SUPFAM" id="SSF55874">
    <property type="entry name" value="ATPase domain of HSP90 chaperone/DNA topoisomerase II/histidine kinase"/>
    <property type="match status" value="1"/>
</dbReference>
<evidence type="ECO:0000256" key="1">
    <source>
        <dbReference type="ARBA" id="ARBA00000085"/>
    </source>
</evidence>
<keyword evidence="4" id="KW-0597">Phosphoprotein</keyword>
<dbReference type="PANTHER" id="PTHR45436">
    <property type="entry name" value="SENSOR HISTIDINE KINASE YKOH"/>
    <property type="match status" value="1"/>
</dbReference>
<dbReference type="InterPro" id="IPR003661">
    <property type="entry name" value="HisK_dim/P_dom"/>
</dbReference>
<dbReference type="EC" id="2.7.13.3" evidence="3"/>
<keyword evidence="8 11" id="KW-1133">Transmembrane helix</keyword>
<dbReference type="RefSeq" id="WP_169814264.1">
    <property type="nucleotide sequence ID" value="NZ_QQAZ01000013.1"/>
</dbReference>
<accession>A0A370GNN1</accession>
<evidence type="ECO:0000259" key="13">
    <source>
        <dbReference type="PROSITE" id="PS50885"/>
    </source>
</evidence>
<dbReference type="Gene3D" id="6.10.340.10">
    <property type="match status" value="1"/>
</dbReference>
<dbReference type="GO" id="GO:0005886">
    <property type="term" value="C:plasma membrane"/>
    <property type="evidence" value="ECO:0007669"/>
    <property type="project" value="UniProtKB-SubCell"/>
</dbReference>
<dbReference type="InterPro" id="IPR036097">
    <property type="entry name" value="HisK_dim/P_sf"/>
</dbReference>
<evidence type="ECO:0000256" key="2">
    <source>
        <dbReference type="ARBA" id="ARBA00004236"/>
    </source>
</evidence>
<feature type="transmembrane region" description="Helical" evidence="11">
    <location>
        <begin position="95"/>
        <end position="117"/>
    </location>
</feature>
<evidence type="ECO:0000256" key="4">
    <source>
        <dbReference type="ARBA" id="ARBA00022553"/>
    </source>
</evidence>
<dbReference type="SUPFAM" id="SSF47384">
    <property type="entry name" value="Homodimeric domain of signal transducing histidine kinase"/>
    <property type="match status" value="1"/>
</dbReference>
<keyword evidence="9" id="KW-0902">Two-component regulatory system</keyword>
<evidence type="ECO:0000256" key="9">
    <source>
        <dbReference type="ARBA" id="ARBA00023012"/>
    </source>
</evidence>
<dbReference type="Pfam" id="PF02518">
    <property type="entry name" value="HATPase_c"/>
    <property type="match status" value="1"/>
</dbReference>
<evidence type="ECO:0000313" key="15">
    <source>
        <dbReference type="Proteomes" id="UP000255355"/>
    </source>
</evidence>
<keyword evidence="15" id="KW-1185">Reference proteome</keyword>
<sequence length="423" mass="45877">MDEVLRERALLAQQLVDQGIGPEELTSHLETGAFLAHLELADGRELGTFDPRSDRDNTMKVRRAELRADGGSLDGAHLTLAVSTGSLSEIRSRMVGVTFLTGLAGIVTAALFLGSAIRRVLTPLESIVRVSREVKRGIRGIRLGSSKDDAEPDQIASEFDEMLDYLERAEKAARVSEESVRAFIASAVHELRTPITGIRALSEAVLAHPLDADREELLRLHMLMMGETHRAGRLIEDLVDLARIESGNFELQRELVDIRKLVGEQVDRSRLLHPDREIEIAPAEPVVVDADPVRVGQIVANLLDNACRATAENGRIHVDIVRHVGIVVITVSDNGPGVPAAERERIFDRAVRLDESSDEATMGAGLGLTVSRGLARAHGGDLTCHECEGSEGGGLFHLLLPVAELSGEQESVSPMQRLGSAMN</sequence>
<dbReference type="InterPro" id="IPR004358">
    <property type="entry name" value="Sig_transdc_His_kin-like_C"/>
</dbReference>
<protein>
    <recommendedName>
        <fullName evidence="3">histidine kinase</fullName>
        <ecNumber evidence="3">2.7.13.3</ecNumber>
    </recommendedName>
</protein>